<evidence type="ECO:0000313" key="2">
    <source>
        <dbReference type="Proteomes" id="UP001215231"/>
    </source>
</evidence>
<protein>
    <submittedName>
        <fullName evidence="1">Uncharacterized protein</fullName>
    </submittedName>
</protein>
<dbReference type="RefSeq" id="WP_274050692.1">
    <property type="nucleotide sequence ID" value="NZ_CP059693.1"/>
</dbReference>
<sequence length="108" mass="12552">MYTDDSDLCIDLEKDDCEFTVIFKNKTELTEADRALLTCLLEKVVVLDTFVANRMSSSDDYEFELSYVEIGKSVLFSYCGINVNSTWEFEFNAIQEGESYNFKSRFEK</sequence>
<dbReference type="Proteomes" id="UP001215231">
    <property type="component" value="Chromosome"/>
</dbReference>
<dbReference type="EMBL" id="CP059693">
    <property type="protein sequence ID" value="WDE10645.1"/>
    <property type="molecule type" value="Genomic_DNA"/>
</dbReference>
<organism evidence="1 2">
    <name type="scientific">Thalassomonas haliotis</name>
    <dbReference type="NCBI Taxonomy" id="485448"/>
    <lineage>
        <taxon>Bacteria</taxon>
        <taxon>Pseudomonadati</taxon>
        <taxon>Pseudomonadota</taxon>
        <taxon>Gammaproteobacteria</taxon>
        <taxon>Alteromonadales</taxon>
        <taxon>Colwelliaceae</taxon>
        <taxon>Thalassomonas</taxon>
    </lineage>
</organism>
<reference evidence="1 2" key="1">
    <citation type="journal article" date="2022" name="Mar. Drugs">
        <title>Bioassay-Guided Fractionation Leads to the Detection of Cholic Acid Generated by the Rare Thalassomonas sp.</title>
        <authorList>
            <person name="Pheiffer F."/>
            <person name="Schneider Y.K."/>
            <person name="Hansen E.H."/>
            <person name="Andersen J.H."/>
            <person name="Isaksson J."/>
            <person name="Busche T."/>
            <person name="R C."/>
            <person name="Kalinowski J."/>
            <person name="Zyl L.V."/>
            <person name="Trindade M."/>
        </authorList>
    </citation>
    <scope>NUCLEOTIDE SEQUENCE [LARGE SCALE GENOMIC DNA]</scope>
    <source>
        <strain evidence="1 2">A5K-61T</strain>
    </source>
</reference>
<gene>
    <name evidence="1" type="ORF">H3N35_20655</name>
</gene>
<accession>A0ABY7VBM9</accession>
<evidence type="ECO:0000313" key="1">
    <source>
        <dbReference type="EMBL" id="WDE10645.1"/>
    </source>
</evidence>
<name>A0ABY7VBM9_9GAMM</name>
<proteinExistence type="predicted"/>
<keyword evidence="2" id="KW-1185">Reference proteome</keyword>